<evidence type="ECO:0000313" key="9">
    <source>
        <dbReference type="EMBL" id="ANI15019.1"/>
    </source>
</evidence>
<feature type="transmembrane region" description="Helical" evidence="7">
    <location>
        <begin position="290"/>
        <end position="311"/>
    </location>
</feature>
<evidence type="ECO:0000256" key="7">
    <source>
        <dbReference type="SAM" id="Phobius"/>
    </source>
</evidence>
<dbReference type="EMBL" id="CP015878">
    <property type="protein sequence ID" value="ANI15019.1"/>
    <property type="molecule type" value="Genomic_DNA"/>
</dbReference>
<feature type="transmembrane region" description="Helical" evidence="7">
    <location>
        <begin position="91"/>
        <end position="113"/>
    </location>
</feature>
<feature type="transmembrane region" description="Helical" evidence="7">
    <location>
        <begin position="188"/>
        <end position="210"/>
    </location>
</feature>
<dbReference type="PROSITE" id="PS50850">
    <property type="entry name" value="MFS"/>
    <property type="match status" value="1"/>
</dbReference>
<organism evidence="9 10">
    <name type="scientific">Pseudomonas citronellolis</name>
    <dbReference type="NCBI Taxonomy" id="53408"/>
    <lineage>
        <taxon>Bacteria</taxon>
        <taxon>Pseudomonadati</taxon>
        <taxon>Pseudomonadota</taxon>
        <taxon>Gammaproteobacteria</taxon>
        <taxon>Pseudomonadales</taxon>
        <taxon>Pseudomonadaceae</taxon>
        <taxon>Pseudomonas</taxon>
    </lineage>
</organism>
<comment type="subcellular location">
    <subcellularLocation>
        <location evidence="1">Membrane</location>
        <topology evidence="1">Multi-pass membrane protein</topology>
    </subcellularLocation>
</comment>
<evidence type="ECO:0000256" key="4">
    <source>
        <dbReference type="ARBA" id="ARBA00022797"/>
    </source>
</evidence>
<evidence type="ECO:0000313" key="10">
    <source>
        <dbReference type="Proteomes" id="UP000077748"/>
    </source>
</evidence>
<evidence type="ECO:0000256" key="1">
    <source>
        <dbReference type="ARBA" id="ARBA00004141"/>
    </source>
</evidence>
<gene>
    <name evidence="9" type="ORF">A9C11_13940</name>
</gene>
<dbReference type="GO" id="GO:0022857">
    <property type="term" value="F:transmembrane transporter activity"/>
    <property type="evidence" value="ECO:0007669"/>
    <property type="project" value="InterPro"/>
</dbReference>
<keyword evidence="2" id="KW-0813">Transport</keyword>
<dbReference type="InterPro" id="IPR036259">
    <property type="entry name" value="MFS_trans_sf"/>
</dbReference>
<name>A0A1A9KC13_9PSED</name>
<feature type="transmembrane region" description="Helical" evidence="7">
    <location>
        <begin position="348"/>
        <end position="368"/>
    </location>
</feature>
<reference evidence="9 10" key="1">
    <citation type="submission" date="2016-05" db="EMBL/GenBank/DDBJ databases">
        <title>Genome Sequence of Pseudomonas citronellolis Strain SJTE-3, an Estrogens and Persistent Organic Pollutants degradation strain.</title>
        <authorList>
            <person name="Liang R."/>
        </authorList>
    </citation>
    <scope>NUCLEOTIDE SEQUENCE [LARGE SCALE GENOMIC DNA]</scope>
    <source>
        <strain evidence="9 10">SJTE-3</strain>
    </source>
</reference>
<feature type="transmembrane region" description="Helical" evidence="7">
    <location>
        <begin position="256"/>
        <end position="278"/>
    </location>
</feature>
<dbReference type="PANTHER" id="PTHR43791:SF36">
    <property type="entry name" value="TRANSPORTER, PUTATIVE (AFU_ORTHOLOGUE AFUA_6G08340)-RELATED"/>
    <property type="match status" value="1"/>
</dbReference>
<dbReference type="Pfam" id="PF07690">
    <property type="entry name" value="MFS_1"/>
    <property type="match status" value="1"/>
</dbReference>
<sequence>MQSATPAITLADLNPSDIDATYRKLNLRILPFLFICYVLGFIDRVNISFAHLEFSADIGLSEAAYGFGVGLFFVGYILFEVPSNLCLQRFGARVTISRIMILWGLISTCMMFVQTPMQFYVARIALGCAEAGFLPGVILYLTYWYPSGRRARVTSRFILGIAAAGTIGGIVSGWIMHNMGGVYGLKAWQWLFLLEGSPSIVAGVIAYFYLADKPEQAKWLSPAEKAIVQAHLAEDASAKAAVEKGHDFSAALRNPWVYIAAFGYFVIPWAGSVLNFWAPTLIKQSGVTNVWYIGLLSALPWMVGAIGMLIVCWNSDRVVERRWHFMTCILVVAGAVAAIGYLPSNWTLSIVLLSIMCVGYLSVTALFWTIPTAFLSGTAAAGGIALISSLGQVGGLTAPIVIGWVRGATGSLSWGMYTVALVLIAGGLTILLGIPRRMLRENKAK</sequence>
<dbReference type="SUPFAM" id="SSF103473">
    <property type="entry name" value="MFS general substrate transporter"/>
    <property type="match status" value="1"/>
</dbReference>
<proteinExistence type="predicted"/>
<feature type="transmembrane region" description="Helical" evidence="7">
    <location>
        <begin position="323"/>
        <end position="342"/>
    </location>
</feature>
<feature type="domain" description="Major facilitator superfamily (MFS) profile" evidence="8">
    <location>
        <begin position="29"/>
        <end position="438"/>
    </location>
</feature>
<evidence type="ECO:0000256" key="2">
    <source>
        <dbReference type="ARBA" id="ARBA00022448"/>
    </source>
</evidence>
<keyword evidence="6 7" id="KW-0472">Membrane</keyword>
<evidence type="ECO:0000256" key="6">
    <source>
        <dbReference type="ARBA" id="ARBA00023136"/>
    </source>
</evidence>
<evidence type="ECO:0000259" key="8">
    <source>
        <dbReference type="PROSITE" id="PS50850"/>
    </source>
</evidence>
<dbReference type="RefSeq" id="WP_064582989.1">
    <property type="nucleotide sequence ID" value="NZ_CP015878.1"/>
</dbReference>
<dbReference type="AlphaFoldDB" id="A0A1A9KC13"/>
<feature type="transmembrane region" description="Helical" evidence="7">
    <location>
        <begin position="119"/>
        <end position="145"/>
    </location>
</feature>
<keyword evidence="3 7" id="KW-0812">Transmembrane</keyword>
<dbReference type="Proteomes" id="UP000077748">
    <property type="component" value="Chromosome"/>
</dbReference>
<evidence type="ECO:0000256" key="5">
    <source>
        <dbReference type="ARBA" id="ARBA00022989"/>
    </source>
</evidence>
<keyword evidence="5 7" id="KW-1133">Transmembrane helix</keyword>
<feature type="transmembrane region" description="Helical" evidence="7">
    <location>
        <begin position="157"/>
        <end position="176"/>
    </location>
</feature>
<protein>
    <submittedName>
        <fullName evidence="9">MFS transporter</fullName>
    </submittedName>
</protein>
<keyword evidence="4" id="KW-0058">Aromatic hydrocarbons catabolism</keyword>
<dbReference type="PANTHER" id="PTHR43791">
    <property type="entry name" value="PERMEASE-RELATED"/>
    <property type="match status" value="1"/>
</dbReference>
<evidence type="ECO:0000256" key="3">
    <source>
        <dbReference type="ARBA" id="ARBA00022692"/>
    </source>
</evidence>
<dbReference type="Gene3D" id="1.20.1250.20">
    <property type="entry name" value="MFS general substrate transporter like domains"/>
    <property type="match status" value="2"/>
</dbReference>
<accession>A0A1A9KC13</accession>
<dbReference type="CDD" id="cd17319">
    <property type="entry name" value="MFS_ExuT_GudP_like"/>
    <property type="match status" value="1"/>
</dbReference>
<feature type="transmembrane region" description="Helical" evidence="7">
    <location>
        <begin position="414"/>
        <end position="434"/>
    </location>
</feature>
<dbReference type="FunFam" id="1.20.1250.20:FF:000018">
    <property type="entry name" value="MFS transporter permease"/>
    <property type="match status" value="1"/>
</dbReference>
<feature type="transmembrane region" description="Helical" evidence="7">
    <location>
        <begin position="62"/>
        <end position="79"/>
    </location>
</feature>
<feature type="transmembrane region" description="Helical" evidence="7">
    <location>
        <begin position="25"/>
        <end position="42"/>
    </location>
</feature>
<feature type="transmembrane region" description="Helical" evidence="7">
    <location>
        <begin position="380"/>
        <end position="402"/>
    </location>
</feature>
<dbReference type="GO" id="GO:0016020">
    <property type="term" value="C:membrane"/>
    <property type="evidence" value="ECO:0007669"/>
    <property type="project" value="UniProtKB-SubCell"/>
</dbReference>
<dbReference type="InterPro" id="IPR011701">
    <property type="entry name" value="MFS"/>
</dbReference>
<dbReference type="InterPro" id="IPR020846">
    <property type="entry name" value="MFS_dom"/>
</dbReference>